<proteinExistence type="predicted"/>
<dbReference type="PROSITE" id="PS50060">
    <property type="entry name" value="MAM_2"/>
    <property type="match status" value="3"/>
</dbReference>
<dbReference type="PANTHER" id="PTHR23282">
    <property type="entry name" value="APICAL ENDOSOMAL GLYCOPROTEIN PRECURSOR"/>
    <property type="match status" value="1"/>
</dbReference>
<evidence type="ECO:0000313" key="4">
    <source>
        <dbReference type="RefSeq" id="XP_022087562.1"/>
    </source>
</evidence>
<keyword evidence="3" id="KW-1185">Reference proteome</keyword>
<protein>
    <submittedName>
        <fullName evidence="4">MAM and LDL-receptor class A domain-containing protein 1-like</fullName>
    </submittedName>
</protein>
<dbReference type="InterPro" id="IPR000998">
    <property type="entry name" value="MAM_dom"/>
</dbReference>
<dbReference type="Proteomes" id="UP000694845">
    <property type="component" value="Unplaced"/>
</dbReference>
<dbReference type="SMART" id="SM00137">
    <property type="entry name" value="MAM"/>
    <property type="match status" value="2"/>
</dbReference>
<accession>A0A8B7Y4U8</accession>
<dbReference type="CDD" id="cd06263">
    <property type="entry name" value="MAM"/>
    <property type="match status" value="2"/>
</dbReference>
<dbReference type="Pfam" id="PF00629">
    <property type="entry name" value="MAM"/>
    <property type="match status" value="2"/>
</dbReference>
<dbReference type="OrthoDB" id="412155at2759"/>
<sequence>MYSLGWVFLVFGLTTGVTGQGFNCTFEGNNLCGWTQSTIDSYDLVLDSGGTASGNTGPRYDHTSGDTSGTYLHREANDRQNGPDAVLLSPEVAYIMDQVYCFVFWYNMFGTDTGSLSVYAYPTDDGHDVSSKQPLFSISGQQTGQHAWLRAQVDVSNQTSNFTVAVELTTTSSAKSDIAIDDVELWLTDCPMQSTSFNCSFDDGPCGWIQSTDDDYNWALERERTRTDHTGPRFDHTTGDATGLFYYIEGNDPSLNDKAVLLSPVISGSLTQDSWCLSFWYNMYGRDIASLHAYVIPAGQSTNLGTQTPAFSVTGQQTGQRLWIEALVDATNQTSDFIVALEAVAGSTKLTDIAIDDVTISPELCMSDTDLSFSCNFEQGYCGWTQSTDDDVNLALERGQTYSSSTGPSFDHTLGSKLEFLHTRSEDFVK</sequence>
<dbReference type="OMA" id="PRECYTE"/>
<evidence type="ECO:0000256" key="1">
    <source>
        <dbReference type="SAM" id="SignalP"/>
    </source>
</evidence>
<feature type="domain" description="MAM" evidence="2">
    <location>
        <begin position="373"/>
        <end position="430"/>
    </location>
</feature>
<dbReference type="AlphaFoldDB" id="A0A8B7Y4U8"/>
<dbReference type="RefSeq" id="XP_022087562.1">
    <property type="nucleotide sequence ID" value="XM_022231870.1"/>
</dbReference>
<feature type="domain" description="MAM" evidence="2">
    <location>
        <begin position="22"/>
        <end position="192"/>
    </location>
</feature>
<reference evidence="4" key="1">
    <citation type="submission" date="2025-08" db="UniProtKB">
        <authorList>
            <consortium name="RefSeq"/>
        </authorList>
    </citation>
    <scope>IDENTIFICATION</scope>
</reference>
<dbReference type="KEGG" id="aplc:110977604"/>
<dbReference type="PANTHER" id="PTHR23282:SF101">
    <property type="entry name" value="MAM DOMAIN-CONTAINING PROTEIN"/>
    <property type="match status" value="1"/>
</dbReference>
<dbReference type="SUPFAM" id="SSF49899">
    <property type="entry name" value="Concanavalin A-like lectins/glucanases"/>
    <property type="match status" value="3"/>
</dbReference>
<feature type="signal peptide" evidence="1">
    <location>
        <begin position="1"/>
        <end position="19"/>
    </location>
</feature>
<dbReference type="InterPro" id="IPR051560">
    <property type="entry name" value="MAM_domain-containing"/>
</dbReference>
<evidence type="ECO:0000313" key="3">
    <source>
        <dbReference type="Proteomes" id="UP000694845"/>
    </source>
</evidence>
<name>A0A8B7Y4U8_ACAPL</name>
<dbReference type="InterPro" id="IPR013320">
    <property type="entry name" value="ConA-like_dom_sf"/>
</dbReference>
<dbReference type="GO" id="GO:0016020">
    <property type="term" value="C:membrane"/>
    <property type="evidence" value="ECO:0007669"/>
    <property type="project" value="InterPro"/>
</dbReference>
<feature type="chain" id="PRO_5034176517" evidence="1">
    <location>
        <begin position="20"/>
        <end position="430"/>
    </location>
</feature>
<organism evidence="3 4">
    <name type="scientific">Acanthaster planci</name>
    <name type="common">Crown-of-thorns starfish</name>
    <dbReference type="NCBI Taxonomy" id="133434"/>
    <lineage>
        <taxon>Eukaryota</taxon>
        <taxon>Metazoa</taxon>
        <taxon>Echinodermata</taxon>
        <taxon>Eleutherozoa</taxon>
        <taxon>Asterozoa</taxon>
        <taxon>Asteroidea</taxon>
        <taxon>Valvatacea</taxon>
        <taxon>Valvatida</taxon>
        <taxon>Acanthasteridae</taxon>
        <taxon>Acanthaster</taxon>
    </lineage>
</organism>
<gene>
    <name evidence="4" type="primary">LOC110977604</name>
</gene>
<feature type="domain" description="MAM" evidence="2">
    <location>
        <begin position="197"/>
        <end position="367"/>
    </location>
</feature>
<dbReference type="Gene3D" id="2.60.120.200">
    <property type="match status" value="3"/>
</dbReference>
<dbReference type="GeneID" id="110977604"/>
<keyword evidence="1" id="KW-0732">Signal</keyword>
<evidence type="ECO:0000259" key="2">
    <source>
        <dbReference type="PROSITE" id="PS50060"/>
    </source>
</evidence>